<keyword evidence="1" id="KW-0732">Signal</keyword>
<evidence type="ECO:0000256" key="1">
    <source>
        <dbReference type="SAM" id="SignalP"/>
    </source>
</evidence>
<comment type="caution">
    <text evidence="2">The sequence shown here is derived from an EMBL/GenBank/DDBJ whole genome shotgun (WGS) entry which is preliminary data.</text>
</comment>
<organism evidence="2 3">
    <name type="scientific">Sulfurisoma sediminicola</name>
    <dbReference type="NCBI Taxonomy" id="1381557"/>
    <lineage>
        <taxon>Bacteria</taxon>
        <taxon>Pseudomonadati</taxon>
        <taxon>Pseudomonadota</taxon>
        <taxon>Betaproteobacteria</taxon>
        <taxon>Nitrosomonadales</taxon>
        <taxon>Sterolibacteriaceae</taxon>
        <taxon>Sulfurisoma</taxon>
    </lineage>
</organism>
<dbReference type="AlphaFoldDB" id="A0A497XJW3"/>
<evidence type="ECO:0008006" key="4">
    <source>
        <dbReference type="Google" id="ProtNLM"/>
    </source>
</evidence>
<feature type="signal peptide" evidence="1">
    <location>
        <begin position="1"/>
        <end position="18"/>
    </location>
</feature>
<evidence type="ECO:0000313" key="3">
    <source>
        <dbReference type="Proteomes" id="UP000268908"/>
    </source>
</evidence>
<evidence type="ECO:0000313" key="2">
    <source>
        <dbReference type="EMBL" id="RLJ67650.1"/>
    </source>
</evidence>
<dbReference type="EMBL" id="RCCI01000004">
    <property type="protein sequence ID" value="RLJ67650.1"/>
    <property type="molecule type" value="Genomic_DNA"/>
</dbReference>
<protein>
    <recommendedName>
        <fullName evidence="4">Nucleotide-binding protein</fullName>
    </recommendedName>
</protein>
<gene>
    <name evidence="2" type="ORF">DFR35_0199</name>
</gene>
<reference evidence="2 3" key="1">
    <citation type="submission" date="2018-10" db="EMBL/GenBank/DDBJ databases">
        <title>Genomic Encyclopedia of Type Strains, Phase IV (KMG-IV): sequencing the most valuable type-strain genomes for metagenomic binning, comparative biology and taxonomic classification.</title>
        <authorList>
            <person name="Goeker M."/>
        </authorList>
    </citation>
    <scope>NUCLEOTIDE SEQUENCE [LARGE SCALE GENOMIC DNA]</scope>
    <source>
        <strain evidence="2 3">DSM 26916</strain>
    </source>
</reference>
<dbReference type="RefSeq" id="WP_121239625.1">
    <property type="nucleotide sequence ID" value="NZ_BHVV01000001.1"/>
</dbReference>
<dbReference type="InterPro" id="IPR012340">
    <property type="entry name" value="NA-bd_OB-fold"/>
</dbReference>
<dbReference type="SUPFAM" id="SSF50249">
    <property type="entry name" value="Nucleic acid-binding proteins"/>
    <property type="match status" value="1"/>
</dbReference>
<keyword evidence="3" id="KW-1185">Reference proteome</keyword>
<feature type="chain" id="PRO_5019747171" description="Nucleotide-binding protein" evidence="1">
    <location>
        <begin position="19"/>
        <end position="226"/>
    </location>
</feature>
<name>A0A497XJW3_9PROT</name>
<sequence length="226" mass="23750">MKTLLAICIFSLAPFVSASAPAAAPPVSTGVSGEVLEAKDVESYTYLRLKTKDGETWAAVSRAPVKIGARVTLENVTVMKDFESRSLKQTFPTILFGSLAGAAAGQPGAATARVADTADIKVPKAGGPNARTVEEIVTKRAELKDKPVLVRGRIVKYNAAIMGKNWIHLRDGSGSAANDTNDLTVTTASQAKVGDVVTVKGIVRADKDFGSGYSYKVLVEDATLQP</sequence>
<accession>A0A497XJW3</accession>
<proteinExistence type="predicted"/>
<dbReference type="Proteomes" id="UP000268908">
    <property type="component" value="Unassembled WGS sequence"/>
</dbReference>
<dbReference type="Gene3D" id="2.40.50.140">
    <property type="entry name" value="Nucleic acid-binding proteins"/>
    <property type="match status" value="1"/>
</dbReference>
<dbReference type="OrthoDB" id="1118190at2"/>